<evidence type="ECO:0000313" key="1">
    <source>
        <dbReference type="EMBL" id="HGT38715.1"/>
    </source>
</evidence>
<protein>
    <recommendedName>
        <fullName evidence="2">DUF4177 domain-containing protein</fullName>
    </recommendedName>
</protein>
<proteinExistence type="predicted"/>
<gene>
    <name evidence="1" type="ORF">ENS64_05560</name>
</gene>
<organism evidence="1">
    <name type="scientific">Schlesneria paludicola</name>
    <dbReference type="NCBI Taxonomy" id="360056"/>
    <lineage>
        <taxon>Bacteria</taxon>
        <taxon>Pseudomonadati</taxon>
        <taxon>Planctomycetota</taxon>
        <taxon>Planctomycetia</taxon>
        <taxon>Planctomycetales</taxon>
        <taxon>Planctomycetaceae</taxon>
        <taxon>Schlesneria</taxon>
    </lineage>
</organism>
<reference evidence="1" key="1">
    <citation type="journal article" date="2020" name="mSystems">
        <title>Genome- and Community-Level Interaction Insights into Carbon Utilization and Element Cycling Functions of Hydrothermarchaeota in Hydrothermal Sediment.</title>
        <authorList>
            <person name="Zhou Z."/>
            <person name="Liu Y."/>
            <person name="Xu W."/>
            <person name="Pan J."/>
            <person name="Luo Z.H."/>
            <person name="Li M."/>
        </authorList>
    </citation>
    <scope>NUCLEOTIDE SEQUENCE [LARGE SCALE GENOMIC DNA]</scope>
    <source>
        <strain evidence="1">SpSt-508</strain>
    </source>
</reference>
<accession>A0A7C4LK74</accession>
<dbReference type="EMBL" id="DSVQ01000012">
    <property type="protein sequence ID" value="HGT38715.1"/>
    <property type="molecule type" value="Genomic_DNA"/>
</dbReference>
<dbReference type="AlphaFoldDB" id="A0A7C4LK74"/>
<name>A0A7C4LK74_9PLAN</name>
<comment type="caution">
    <text evidence="1">The sequence shown here is derived from an EMBL/GenBank/DDBJ whole genome shotgun (WGS) entry which is preliminary data.</text>
</comment>
<sequence length="102" mass="11139">MMRQSWLGGVVLGLALTAAVWLGARNVSEARAQAAIAPLAWDYLSTSVELVSLSNKLTELGNDGWEVISVFSTRTELDSQSDTKPNIVTLRVEVVARRPRAR</sequence>
<evidence type="ECO:0008006" key="2">
    <source>
        <dbReference type="Google" id="ProtNLM"/>
    </source>
</evidence>